<reference evidence="9 10" key="2">
    <citation type="journal article" date="2020" name="Cell Rep.">
        <title>Acquisition and Adaptation of Ultra-small Parasitic Reduced Genome Bacteria to Mammalian Hosts.</title>
        <authorList>
            <person name="McLean J.S."/>
            <person name="Bor B."/>
            <person name="Kerns K.A."/>
            <person name="Liu Q."/>
            <person name="To T.T."/>
            <person name="Solden L."/>
            <person name="Hendrickson E.L."/>
            <person name="Wrighton K."/>
            <person name="Shi W."/>
            <person name="He X."/>
        </authorList>
    </citation>
    <scope>NUCLEOTIDE SEQUENCE [LARGE SCALE GENOMIC DNA]</scope>
    <source>
        <strain evidence="9 10">TM7_CMJM_G6_1_HOT_870</strain>
    </source>
</reference>
<proteinExistence type="inferred from homology"/>
<dbReference type="Pfam" id="PF02913">
    <property type="entry name" value="FAD-oxidase_C"/>
    <property type="match status" value="1"/>
</dbReference>
<dbReference type="PROSITE" id="PS51387">
    <property type="entry name" value="FAD_PCMH"/>
    <property type="match status" value="1"/>
</dbReference>
<keyword evidence="4" id="KW-0274">FAD</keyword>
<dbReference type="Pfam" id="PF01565">
    <property type="entry name" value="FAD_binding_4"/>
    <property type="match status" value="1"/>
</dbReference>
<dbReference type="PANTHER" id="PTHR11748:SF111">
    <property type="entry name" value="D-LACTATE DEHYDROGENASE, MITOCHONDRIAL-RELATED"/>
    <property type="match status" value="1"/>
</dbReference>
<evidence type="ECO:0000313" key="9">
    <source>
        <dbReference type="EMBL" id="RYC72791.1"/>
    </source>
</evidence>
<keyword evidence="3" id="KW-0285">Flavoprotein</keyword>
<dbReference type="SUPFAM" id="SSF56176">
    <property type="entry name" value="FAD-binding/transporter-associated domain-like"/>
    <property type="match status" value="1"/>
</dbReference>
<evidence type="ECO:0000313" key="10">
    <source>
        <dbReference type="Proteomes" id="UP001190925"/>
    </source>
</evidence>
<evidence type="ECO:0000256" key="1">
    <source>
        <dbReference type="ARBA" id="ARBA00001974"/>
    </source>
</evidence>
<sequence length="532" mass="59508">MSKIAKYLSGHLIGEISAKEARLKSFSTDRSILRMQPNLVMFPRITDDLQKIMRFSSQLADKGHKISITSRGYGGSTDGSSISDGIVVDISRHLNKIKELDLREKTVKVEAGANFQKLNLAIGAQAMTILPSPAGERLTVGGAIAMNLPSEKYNYGTMVDAVLEATVILSNGDVATFKKLNKKELSEKLALTNFEGEIYRSIDNLIEDNYDLIQEIDGDASYGYSGIKNVKDKDGNFSLIPLLFGSLGTLAVITEVVIKTDFIVNETNFAVISFANRDDARDFIEEIEKLNPDIIEMFDGKMFESAVASGKNYQFYMDRVKGNLATKLVLVVGISDRNQRKIRSTMAKIESACRRFNNSTMWLPDDSEVDKAELESIRDVREVLRARAGVIKEEIYPIQGVYIPLERFEEFYLGLQKLALYHNIPAPIQGSALTCIFEILAEFDFNKISDRQKALRFIVDLAKLLAKVDGEMAYGTGEGRIFGNFISKNISRETEKIFNEIRTIFDPKQILNIGVKGRVDAKEIIKLVRNGR</sequence>
<feature type="domain" description="FAD-binding PCMH-type" evidence="8">
    <location>
        <begin position="33"/>
        <end position="263"/>
    </location>
</feature>
<organism evidence="9 10">
    <name type="scientific">Candidatus Nanogingivalis gingivitcus</name>
    <dbReference type="NCBI Taxonomy" id="2171992"/>
    <lineage>
        <taxon>Bacteria</taxon>
        <taxon>Candidatus Saccharimonadota</taxon>
        <taxon>Candidatus Nanosyncoccalia</taxon>
        <taxon>Candidatus Nanogingivales</taxon>
        <taxon>Candidatus Nanogingivalaceae</taxon>
        <taxon>Candidatus Nanogingivalis</taxon>
    </lineage>
</organism>
<keyword evidence="6" id="KW-0560">Oxidoreductase</keyword>
<name>A0ABY0FIP0_9BACT</name>
<dbReference type="RefSeq" id="WP_129718703.1">
    <property type="nucleotide sequence ID" value="NZ_PRLK01000003.1"/>
</dbReference>
<evidence type="ECO:0000256" key="2">
    <source>
        <dbReference type="ARBA" id="ARBA00008000"/>
    </source>
</evidence>
<gene>
    <name evidence="9" type="ORF">G6CMJM_00287</name>
</gene>
<dbReference type="InterPro" id="IPR016164">
    <property type="entry name" value="FAD-linked_Oxase-like_C"/>
</dbReference>
<evidence type="ECO:0000256" key="5">
    <source>
        <dbReference type="ARBA" id="ARBA00022946"/>
    </source>
</evidence>
<dbReference type="InterPro" id="IPR016169">
    <property type="entry name" value="FAD-bd_PCMH_sub2"/>
</dbReference>
<keyword evidence="10" id="KW-1185">Reference proteome</keyword>
<dbReference type="Proteomes" id="UP001190925">
    <property type="component" value="Unassembled WGS sequence"/>
</dbReference>
<keyword evidence="5" id="KW-0809">Transit peptide</keyword>
<evidence type="ECO:0000259" key="8">
    <source>
        <dbReference type="PROSITE" id="PS51387"/>
    </source>
</evidence>
<dbReference type="InterPro" id="IPR016166">
    <property type="entry name" value="FAD-bd_PCMH"/>
</dbReference>
<dbReference type="InterPro" id="IPR004113">
    <property type="entry name" value="FAD-bd_oxidored_4_C"/>
</dbReference>
<evidence type="ECO:0000256" key="6">
    <source>
        <dbReference type="ARBA" id="ARBA00023002"/>
    </source>
</evidence>
<protein>
    <recommendedName>
        <fullName evidence="7">D-lactate dehydrogenase (cytochrome)</fullName>
        <ecNumber evidence="7">1.1.2.4</ecNumber>
    </recommendedName>
</protein>
<dbReference type="EC" id="1.1.2.4" evidence="7"/>
<evidence type="ECO:0000256" key="4">
    <source>
        <dbReference type="ARBA" id="ARBA00022827"/>
    </source>
</evidence>
<dbReference type="Gene3D" id="3.30.465.10">
    <property type="match status" value="1"/>
</dbReference>
<dbReference type="InterPro" id="IPR016167">
    <property type="entry name" value="FAD-bd_PCMH_sub1"/>
</dbReference>
<reference evidence="9 10" key="1">
    <citation type="journal article" date="2018" name="bioRxiv">
        <title>Evidence of independent acquisition and adaption of ultra-small bacteria to human hosts across the highly diverse yet reduced genomes of the phylum Saccharibacteria.</title>
        <authorList>
            <person name="McLean J.S."/>
            <person name="Bor B."/>
            <person name="To T.T."/>
            <person name="Liu Q."/>
            <person name="Kearns K.A."/>
            <person name="Solden L.M."/>
            <person name="Wrighton K.C."/>
            <person name="He X."/>
            <person name="Shi W."/>
        </authorList>
    </citation>
    <scope>NUCLEOTIDE SEQUENCE [LARGE SCALE GENOMIC DNA]</scope>
    <source>
        <strain evidence="9 10">TM7_CMJM_G6_1_HOT_870</strain>
    </source>
</reference>
<dbReference type="InterPro" id="IPR006094">
    <property type="entry name" value="Oxid_FAD_bind_N"/>
</dbReference>
<evidence type="ECO:0000256" key="3">
    <source>
        <dbReference type="ARBA" id="ARBA00022630"/>
    </source>
</evidence>
<dbReference type="SUPFAM" id="SSF55103">
    <property type="entry name" value="FAD-linked oxidases, C-terminal domain"/>
    <property type="match status" value="1"/>
</dbReference>
<comment type="caution">
    <text evidence="9">The sequence shown here is derived from an EMBL/GenBank/DDBJ whole genome shotgun (WGS) entry which is preliminary data.</text>
</comment>
<dbReference type="EMBL" id="PRLK01000003">
    <property type="protein sequence ID" value="RYC72791.1"/>
    <property type="molecule type" value="Genomic_DNA"/>
</dbReference>
<dbReference type="InterPro" id="IPR036318">
    <property type="entry name" value="FAD-bd_PCMH-like_sf"/>
</dbReference>
<evidence type="ECO:0000256" key="7">
    <source>
        <dbReference type="ARBA" id="ARBA00038897"/>
    </source>
</evidence>
<comment type="similarity">
    <text evidence="2">Belongs to the FAD-binding oxidoreductase/transferase type 4 family.</text>
</comment>
<accession>A0ABY0FIP0</accession>
<dbReference type="PANTHER" id="PTHR11748">
    <property type="entry name" value="D-LACTATE DEHYDROGENASE"/>
    <property type="match status" value="1"/>
</dbReference>
<comment type="cofactor">
    <cofactor evidence="1">
        <name>FAD</name>
        <dbReference type="ChEBI" id="CHEBI:57692"/>
    </cofactor>
</comment>
<dbReference type="Gene3D" id="3.30.43.10">
    <property type="entry name" value="Uridine Diphospho-n-acetylenolpyruvylglucosamine Reductase, domain 2"/>
    <property type="match status" value="1"/>
</dbReference>